<dbReference type="AlphaFoldDB" id="A0A6V8P9X1"/>
<accession>A0A6V8P9X1</accession>
<name>A0A6V8P9X1_9ACTN</name>
<proteinExistence type="predicted"/>
<feature type="non-terminal residue" evidence="1">
    <location>
        <position position="1"/>
    </location>
</feature>
<protein>
    <submittedName>
        <fullName evidence="1">Uncharacterized protein</fullName>
    </submittedName>
</protein>
<evidence type="ECO:0000313" key="2">
    <source>
        <dbReference type="Proteomes" id="UP000591948"/>
    </source>
</evidence>
<reference evidence="1 2" key="1">
    <citation type="journal article" date="2020" name="Front. Microbiol.">
        <title>Single-cell genomics of novel Actinobacteria with the Wood-Ljungdahl pathway discovered in a serpentinizing system.</title>
        <authorList>
            <person name="Merino N."/>
            <person name="Kawai M."/>
            <person name="Boyd E.S."/>
            <person name="Colman D.R."/>
            <person name="McGlynn S.E."/>
            <person name="Nealson K.H."/>
            <person name="Kurokawa K."/>
            <person name="Hongoh Y."/>
        </authorList>
    </citation>
    <scope>NUCLEOTIDE SEQUENCE [LARGE SCALE GENOMIC DNA]</scope>
    <source>
        <strain evidence="1 2">S33</strain>
    </source>
</reference>
<evidence type="ECO:0000313" key="1">
    <source>
        <dbReference type="EMBL" id="GFP28860.1"/>
    </source>
</evidence>
<organism evidence="1 2">
    <name type="scientific">Candidatus Hakubella thermalkaliphila</name>
    <dbReference type="NCBI Taxonomy" id="2754717"/>
    <lineage>
        <taxon>Bacteria</taxon>
        <taxon>Bacillati</taxon>
        <taxon>Actinomycetota</taxon>
        <taxon>Actinomycetota incertae sedis</taxon>
        <taxon>Candidatus Hakubellales</taxon>
        <taxon>Candidatus Hakubellaceae</taxon>
        <taxon>Candidatus Hakubella</taxon>
    </lineage>
</organism>
<dbReference type="EMBL" id="BLRY01000462">
    <property type="protein sequence ID" value="GFP28860.1"/>
    <property type="molecule type" value="Genomic_DNA"/>
</dbReference>
<keyword evidence="2" id="KW-1185">Reference proteome</keyword>
<sequence>LAPLFRETGKMAGLSFPEGKKNGKRQASSGLAAWAVIGPFYGFD</sequence>
<gene>
    <name evidence="1" type="ORF">HKBW3S33_02276</name>
</gene>
<comment type="caution">
    <text evidence="1">The sequence shown here is derived from an EMBL/GenBank/DDBJ whole genome shotgun (WGS) entry which is preliminary data.</text>
</comment>
<dbReference type="Proteomes" id="UP000591948">
    <property type="component" value="Unassembled WGS sequence"/>
</dbReference>